<dbReference type="Gene3D" id="3.60.40.10">
    <property type="entry name" value="PPM-type phosphatase domain"/>
    <property type="match status" value="1"/>
</dbReference>
<dbReference type="Gene3D" id="1.25.40.20">
    <property type="entry name" value="Ankyrin repeat-containing domain"/>
    <property type="match status" value="1"/>
</dbReference>
<dbReference type="PROSITE" id="PS50088">
    <property type="entry name" value="ANK_REPEAT"/>
    <property type="match status" value="2"/>
</dbReference>
<dbReference type="CDD" id="cd00143">
    <property type="entry name" value="PP2Cc"/>
    <property type="match status" value="1"/>
</dbReference>
<dbReference type="InterPro" id="IPR015655">
    <property type="entry name" value="PP2C"/>
</dbReference>
<organism evidence="3 4">
    <name type="scientific">Chrysochromulina tobinii</name>
    <dbReference type="NCBI Taxonomy" id="1460289"/>
    <lineage>
        <taxon>Eukaryota</taxon>
        <taxon>Haptista</taxon>
        <taxon>Haptophyta</taxon>
        <taxon>Prymnesiophyceae</taxon>
        <taxon>Prymnesiales</taxon>
        <taxon>Chrysochromulinaceae</taxon>
        <taxon>Chrysochromulina</taxon>
    </lineage>
</organism>
<comment type="caution">
    <text evidence="3">The sequence shown here is derived from an EMBL/GenBank/DDBJ whole genome shotgun (WGS) entry which is preliminary data.</text>
</comment>
<dbReference type="SUPFAM" id="SSF48403">
    <property type="entry name" value="Ankyrin repeat"/>
    <property type="match status" value="1"/>
</dbReference>
<dbReference type="InterPro" id="IPR036770">
    <property type="entry name" value="Ankyrin_rpt-contain_sf"/>
</dbReference>
<keyword evidence="1" id="KW-0040">ANK repeat</keyword>
<dbReference type="Pfam" id="PF12796">
    <property type="entry name" value="Ank_2"/>
    <property type="match status" value="1"/>
</dbReference>
<protein>
    <submittedName>
        <fullName evidence="3">Protein phosphatase 2c 5</fullName>
    </submittedName>
</protein>
<evidence type="ECO:0000313" key="3">
    <source>
        <dbReference type="EMBL" id="KOO33615.1"/>
    </source>
</evidence>
<dbReference type="SMART" id="SM00332">
    <property type="entry name" value="PP2Cc"/>
    <property type="match status" value="1"/>
</dbReference>
<feature type="domain" description="PPM-type phosphatase" evidence="2">
    <location>
        <begin position="20"/>
        <end position="284"/>
    </location>
</feature>
<dbReference type="InterPro" id="IPR036457">
    <property type="entry name" value="PPM-type-like_dom_sf"/>
</dbReference>
<dbReference type="GO" id="GO:0004722">
    <property type="term" value="F:protein serine/threonine phosphatase activity"/>
    <property type="evidence" value="ECO:0007669"/>
    <property type="project" value="InterPro"/>
</dbReference>
<dbReference type="AlphaFoldDB" id="A0A0M0K469"/>
<keyword evidence="4" id="KW-1185">Reference proteome</keyword>
<feature type="repeat" description="ANK" evidence="1">
    <location>
        <begin position="447"/>
        <end position="479"/>
    </location>
</feature>
<dbReference type="InterPro" id="IPR001932">
    <property type="entry name" value="PPM-type_phosphatase-like_dom"/>
</dbReference>
<accession>A0A0M0K469</accession>
<dbReference type="Pfam" id="PF00481">
    <property type="entry name" value="PP2C"/>
    <property type="match status" value="1"/>
</dbReference>
<dbReference type="PANTHER" id="PTHR47992">
    <property type="entry name" value="PROTEIN PHOSPHATASE"/>
    <property type="match status" value="1"/>
</dbReference>
<sequence length="565" mass="58960">MLAGAQRDGGTGARCASNMPDGRAVDYGHFMRDLKGDDRCAVLEATIGGDELVLVLVADGHGGGAAAQHVCDRLLRLIVETARDGSCGALQVAVVAGFEAMHRTVRESGSIAGTTLTVASLNLTRRQCCVWNVGDSLAMLLDGASGEAHALGSSHRLNDDAAELRRVVAQGARIGRARDSNGKASGPLRAFPGGTSLTRSIGDADCGDFISCEPASVLGLPLPVEGGAVVVGSDGVWDQLSLARVASTLLSWRCRDAASAARLLVQKASRRGLMDDTTAVVVTFGPFIESMLQRSQVRVLRSWRLLGMFTRVDHARHGALESAPPQQRMQATFETATEAAWHAHAAGKAGHEVIRAHQSSSELAANARSKLPDLGDAAETTKLGSLERTPAPAKALVAGVADPSMLTTTLYTTIADKVWSCLARDPPALGPALACVALGLIDVTDAIGATLLHMACQRGLEALTTTLIEHGANLERRSGDEFTALHVGCVLGHAGCVRRLVAAAADVHARATLGATPLILAASRGHHDVSKVLLETGAVLSAVDELGMVAAYYAQVYKHHASDDH</sequence>
<dbReference type="Proteomes" id="UP000037460">
    <property type="component" value="Unassembled WGS sequence"/>
</dbReference>
<reference evidence="4" key="1">
    <citation type="journal article" date="2015" name="PLoS Genet.">
        <title>Genome Sequence and Transcriptome Analyses of Chrysochromulina tobin: Metabolic Tools for Enhanced Algal Fitness in the Prominent Order Prymnesiales (Haptophyceae).</title>
        <authorList>
            <person name="Hovde B.T."/>
            <person name="Deodato C.R."/>
            <person name="Hunsperger H.M."/>
            <person name="Ryken S.A."/>
            <person name="Yost W."/>
            <person name="Jha R.K."/>
            <person name="Patterson J."/>
            <person name="Monnat R.J. Jr."/>
            <person name="Barlow S.B."/>
            <person name="Starkenburg S.R."/>
            <person name="Cattolico R.A."/>
        </authorList>
    </citation>
    <scope>NUCLEOTIDE SEQUENCE</scope>
    <source>
        <strain evidence="4">CCMP291</strain>
    </source>
</reference>
<dbReference type="Pfam" id="PF00023">
    <property type="entry name" value="Ank"/>
    <property type="match status" value="1"/>
</dbReference>
<dbReference type="EMBL" id="JWZX01001472">
    <property type="protein sequence ID" value="KOO33615.1"/>
    <property type="molecule type" value="Genomic_DNA"/>
</dbReference>
<feature type="repeat" description="ANK" evidence="1">
    <location>
        <begin position="513"/>
        <end position="545"/>
    </location>
</feature>
<evidence type="ECO:0000259" key="2">
    <source>
        <dbReference type="PROSITE" id="PS51746"/>
    </source>
</evidence>
<evidence type="ECO:0000313" key="4">
    <source>
        <dbReference type="Proteomes" id="UP000037460"/>
    </source>
</evidence>
<name>A0A0M0K469_9EUKA</name>
<gene>
    <name evidence="3" type="ORF">Ctob_013818</name>
</gene>
<dbReference type="PROSITE" id="PS50297">
    <property type="entry name" value="ANK_REP_REGION"/>
    <property type="match status" value="2"/>
</dbReference>
<evidence type="ECO:0000256" key="1">
    <source>
        <dbReference type="PROSITE-ProRule" id="PRU00023"/>
    </source>
</evidence>
<dbReference type="PROSITE" id="PS51746">
    <property type="entry name" value="PPM_2"/>
    <property type="match status" value="1"/>
</dbReference>
<dbReference type="OrthoDB" id="411646at2759"/>
<dbReference type="InterPro" id="IPR002110">
    <property type="entry name" value="Ankyrin_rpt"/>
</dbReference>
<proteinExistence type="predicted"/>
<dbReference type="SMART" id="SM00248">
    <property type="entry name" value="ANK"/>
    <property type="match status" value="3"/>
</dbReference>
<dbReference type="SUPFAM" id="SSF81606">
    <property type="entry name" value="PP2C-like"/>
    <property type="match status" value="1"/>
</dbReference>